<feature type="non-terminal residue" evidence="3">
    <location>
        <position position="1"/>
    </location>
</feature>
<name>A7SCD5_NEMVE</name>
<evidence type="ECO:0000313" key="4">
    <source>
        <dbReference type="Proteomes" id="UP000001593"/>
    </source>
</evidence>
<dbReference type="InterPro" id="IPR000953">
    <property type="entry name" value="Chromo/chromo_shadow_dom"/>
</dbReference>
<dbReference type="PANTHER" id="PTHR10880">
    <property type="entry name" value="MORTALITY FACTOR 4-LIKE PROTEIN"/>
    <property type="match status" value="1"/>
</dbReference>
<proteinExistence type="predicted"/>
<reference evidence="3 4" key="1">
    <citation type="journal article" date="2007" name="Science">
        <title>Sea anemone genome reveals ancestral eumetazoan gene repertoire and genomic organization.</title>
        <authorList>
            <person name="Putnam N.H."/>
            <person name="Srivastava M."/>
            <person name="Hellsten U."/>
            <person name="Dirks B."/>
            <person name="Chapman J."/>
            <person name="Salamov A."/>
            <person name="Terry A."/>
            <person name="Shapiro H."/>
            <person name="Lindquist E."/>
            <person name="Kapitonov V.V."/>
            <person name="Jurka J."/>
            <person name="Genikhovich G."/>
            <person name="Grigoriev I.V."/>
            <person name="Lucas S.M."/>
            <person name="Steele R.E."/>
            <person name="Finnerty J.R."/>
            <person name="Technau U."/>
            <person name="Martindale M.Q."/>
            <person name="Rokhsar D.S."/>
        </authorList>
    </citation>
    <scope>NUCLEOTIDE SEQUENCE [LARGE SCALE GENOMIC DNA]</scope>
    <source>
        <strain evidence="4">CH2 X CH6</strain>
    </source>
</reference>
<dbReference type="KEGG" id="nve:5510236"/>
<dbReference type="SMART" id="SM00298">
    <property type="entry name" value="CHROMO"/>
    <property type="match status" value="1"/>
</dbReference>
<dbReference type="Gene3D" id="2.30.30.140">
    <property type="match status" value="1"/>
</dbReference>
<dbReference type="InterPro" id="IPR008676">
    <property type="entry name" value="MRG"/>
</dbReference>
<sequence>MAGHATRSLPTPKHEQGDTVLCYEPDPTKARVLYEAKVLEVDITKDEKGKKVPEYFIHFNGWNKSWDRWVVEESVLKNSEANQALKAKLHENA</sequence>
<evidence type="ECO:0000313" key="3">
    <source>
        <dbReference type="EMBL" id="EDO38666.1"/>
    </source>
</evidence>
<dbReference type="STRING" id="45351.A7SCD5"/>
<evidence type="ECO:0000256" key="1">
    <source>
        <dbReference type="SAM" id="MobiDB-lite"/>
    </source>
</evidence>
<organism evidence="3 4">
    <name type="scientific">Nematostella vectensis</name>
    <name type="common">Starlet sea anemone</name>
    <dbReference type="NCBI Taxonomy" id="45351"/>
    <lineage>
        <taxon>Eukaryota</taxon>
        <taxon>Metazoa</taxon>
        <taxon>Cnidaria</taxon>
        <taxon>Anthozoa</taxon>
        <taxon>Hexacorallia</taxon>
        <taxon>Actiniaria</taxon>
        <taxon>Edwardsiidae</taxon>
        <taxon>Nematostella</taxon>
    </lineage>
</organism>
<dbReference type="AlphaFoldDB" id="A7SCD5"/>
<dbReference type="InterPro" id="IPR053820">
    <property type="entry name" value="MSL3_chromo-like"/>
</dbReference>
<keyword evidence="4" id="KW-1185">Reference proteome</keyword>
<accession>A7SCD5</accession>
<dbReference type="OMA" id="MHPPDFK"/>
<dbReference type="Pfam" id="PF22732">
    <property type="entry name" value="MSL3_chromo-like"/>
    <property type="match status" value="1"/>
</dbReference>
<dbReference type="EMBL" id="DS469622">
    <property type="protein sequence ID" value="EDO38666.1"/>
    <property type="molecule type" value="Genomic_DNA"/>
</dbReference>
<dbReference type="PANTHER" id="PTHR10880:SF15">
    <property type="entry name" value="MSL COMPLEX SUBUNIT 3"/>
    <property type="match status" value="1"/>
</dbReference>
<protein>
    <recommendedName>
        <fullName evidence="2">Chromo domain-containing protein</fullName>
    </recommendedName>
</protein>
<dbReference type="GO" id="GO:0005634">
    <property type="term" value="C:nucleus"/>
    <property type="evidence" value="ECO:0007669"/>
    <property type="project" value="InterPro"/>
</dbReference>
<dbReference type="GO" id="GO:0006325">
    <property type="term" value="P:chromatin organization"/>
    <property type="evidence" value="ECO:0007669"/>
    <property type="project" value="InterPro"/>
</dbReference>
<dbReference type="HOGENOM" id="CLU_2405708_0_0_1"/>
<feature type="domain" description="Chromo" evidence="2">
    <location>
        <begin position="33"/>
        <end position="93"/>
    </location>
</feature>
<dbReference type="InParanoid" id="A7SCD5"/>
<dbReference type="eggNOG" id="KOG3001">
    <property type="taxonomic scope" value="Eukaryota"/>
</dbReference>
<dbReference type="GO" id="GO:0006355">
    <property type="term" value="P:regulation of DNA-templated transcription"/>
    <property type="evidence" value="ECO:0007669"/>
    <property type="project" value="InterPro"/>
</dbReference>
<dbReference type="InterPro" id="IPR016197">
    <property type="entry name" value="Chromo-like_dom_sf"/>
</dbReference>
<dbReference type="FunFam" id="2.30.30.140:FF:000149">
    <property type="entry name" value="WGS project CABT00000000 data, contig 2.3"/>
    <property type="match status" value="1"/>
</dbReference>
<dbReference type="PhylomeDB" id="A7SCD5"/>
<evidence type="ECO:0000259" key="2">
    <source>
        <dbReference type="SMART" id="SM00298"/>
    </source>
</evidence>
<gene>
    <name evidence="3" type="ORF">NEMVEDRAFT_v1g113169</name>
</gene>
<dbReference type="OrthoDB" id="10044771at2759"/>
<feature type="region of interest" description="Disordered" evidence="1">
    <location>
        <begin position="1"/>
        <end position="20"/>
    </location>
</feature>
<dbReference type="SUPFAM" id="SSF54160">
    <property type="entry name" value="Chromo domain-like"/>
    <property type="match status" value="1"/>
</dbReference>
<dbReference type="Proteomes" id="UP000001593">
    <property type="component" value="Unassembled WGS sequence"/>
</dbReference>